<comment type="caution">
    <text evidence="7">The sequence shown here is derived from an EMBL/GenBank/DDBJ whole genome shotgun (WGS) entry which is preliminary data.</text>
</comment>
<feature type="domain" description="Sulfatase N-terminal" evidence="6">
    <location>
        <begin position="44"/>
        <end position="391"/>
    </location>
</feature>
<dbReference type="PANTHER" id="PTHR42693:SF53">
    <property type="entry name" value="ENDO-4-O-SULFATASE"/>
    <property type="match status" value="1"/>
</dbReference>
<dbReference type="PROSITE" id="PS51257">
    <property type="entry name" value="PROKAR_LIPOPROTEIN"/>
    <property type="match status" value="1"/>
</dbReference>
<dbReference type="SUPFAM" id="SSF53649">
    <property type="entry name" value="Alkaline phosphatase-like"/>
    <property type="match status" value="1"/>
</dbReference>
<evidence type="ECO:0000259" key="6">
    <source>
        <dbReference type="Pfam" id="PF00884"/>
    </source>
</evidence>
<keyword evidence="5" id="KW-0732">Signal</keyword>
<evidence type="ECO:0000313" key="7">
    <source>
        <dbReference type="EMBL" id="KEI73357.1"/>
    </source>
</evidence>
<dbReference type="InterPro" id="IPR024607">
    <property type="entry name" value="Sulfatase_CS"/>
</dbReference>
<dbReference type="Gene3D" id="3.30.1120.10">
    <property type="match status" value="1"/>
</dbReference>
<dbReference type="GO" id="GO:0004065">
    <property type="term" value="F:arylsulfatase activity"/>
    <property type="evidence" value="ECO:0007669"/>
    <property type="project" value="TreeGrafter"/>
</dbReference>
<dbReference type="STRING" id="305900.GV64_23900"/>
<dbReference type="InterPro" id="IPR000917">
    <property type="entry name" value="Sulfatase_N"/>
</dbReference>
<name>A0A081KGT1_9GAMM</name>
<reference evidence="7 8" key="1">
    <citation type="submission" date="2014-06" db="EMBL/GenBank/DDBJ databases">
        <title>Whole Genome Sequences of Three Symbiotic Endozoicomonas Bacteria.</title>
        <authorList>
            <person name="Neave M.J."/>
            <person name="Apprill A."/>
            <person name="Voolstra C.R."/>
        </authorList>
    </citation>
    <scope>NUCLEOTIDE SEQUENCE [LARGE SCALE GENOMIC DNA]</scope>
    <source>
        <strain evidence="7 8">DSM 22380</strain>
    </source>
</reference>
<evidence type="ECO:0000256" key="2">
    <source>
        <dbReference type="ARBA" id="ARBA00022723"/>
    </source>
</evidence>
<accession>A0A081KGT1</accession>
<protein>
    <recommendedName>
        <fullName evidence="6">Sulfatase N-terminal domain-containing protein</fullName>
    </recommendedName>
</protein>
<dbReference type="AlphaFoldDB" id="A0A081KGT1"/>
<gene>
    <name evidence="7" type="ORF">GV64_23900</name>
</gene>
<feature type="signal peptide" evidence="5">
    <location>
        <begin position="1"/>
        <end position="17"/>
    </location>
</feature>
<keyword evidence="3" id="KW-0378">Hydrolase</keyword>
<feature type="chain" id="PRO_5001758987" description="Sulfatase N-terminal domain-containing protein" evidence="5">
    <location>
        <begin position="18"/>
        <end position="545"/>
    </location>
</feature>
<dbReference type="PROSITE" id="PS00149">
    <property type="entry name" value="SULFATASE_2"/>
    <property type="match status" value="1"/>
</dbReference>
<dbReference type="PANTHER" id="PTHR42693">
    <property type="entry name" value="ARYLSULFATASE FAMILY MEMBER"/>
    <property type="match status" value="1"/>
</dbReference>
<dbReference type="eggNOG" id="COG3119">
    <property type="taxonomic scope" value="Bacteria"/>
</dbReference>
<dbReference type="Gene3D" id="3.40.720.10">
    <property type="entry name" value="Alkaline Phosphatase, subunit A"/>
    <property type="match status" value="1"/>
</dbReference>
<keyword evidence="4" id="KW-0106">Calcium</keyword>
<dbReference type="Pfam" id="PF00884">
    <property type="entry name" value="Sulfatase"/>
    <property type="match status" value="1"/>
</dbReference>
<evidence type="ECO:0000256" key="5">
    <source>
        <dbReference type="SAM" id="SignalP"/>
    </source>
</evidence>
<dbReference type="GO" id="GO:0046872">
    <property type="term" value="F:metal ion binding"/>
    <property type="evidence" value="ECO:0007669"/>
    <property type="project" value="UniProtKB-KW"/>
</dbReference>
<dbReference type="Proteomes" id="UP000027997">
    <property type="component" value="Unassembled WGS sequence"/>
</dbReference>
<organism evidence="7 8">
    <name type="scientific">Endozoicomonas elysicola</name>
    <dbReference type="NCBI Taxonomy" id="305900"/>
    <lineage>
        <taxon>Bacteria</taxon>
        <taxon>Pseudomonadati</taxon>
        <taxon>Pseudomonadota</taxon>
        <taxon>Gammaproteobacteria</taxon>
        <taxon>Oceanospirillales</taxon>
        <taxon>Endozoicomonadaceae</taxon>
        <taxon>Endozoicomonas</taxon>
    </lineage>
</organism>
<comment type="similarity">
    <text evidence="1">Belongs to the sulfatase family.</text>
</comment>
<evidence type="ECO:0000313" key="8">
    <source>
        <dbReference type="Proteomes" id="UP000027997"/>
    </source>
</evidence>
<dbReference type="InterPro" id="IPR050738">
    <property type="entry name" value="Sulfatase"/>
</dbReference>
<dbReference type="InterPro" id="IPR017850">
    <property type="entry name" value="Alkaline_phosphatase_core_sf"/>
</dbReference>
<evidence type="ECO:0000256" key="4">
    <source>
        <dbReference type="ARBA" id="ARBA00022837"/>
    </source>
</evidence>
<dbReference type="EMBL" id="JOJP01000001">
    <property type="protein sequence ID" value="KEI73357.1"/>
    <property type="molecule type" value="Genomic_DNA"/>
</dbReference>
<keyword evidence="8" id="KW-1185">Reference proteome</keyword>
<dbReference type="RefSeq" id="WP_020581899.1">
    <property type="nucleotide sequence ID" value="NZ_JOJP01000001.1"/>
</dbReference>
<dbReference type="PROSITE" id="PS51318">
    <property type="entry name" value="TAT"/>
    <property type="match status" value="1"/>
</dbReference>
<keyword evidence="2" id="KW-0479">Metal-binding</keyword>
<evidence type="ECO:0000256" key="1">
    <source>
        <dbReference type="ARBA" id="ARBA00008779"/>
    </source>
</evidence>
<proteinExistence type="inferred from homology"/>
<sequence length="545" mass="60885">MKRRSFLKTLGITGASAMLPLTLGGCTSAAQRVNQLLGDKKNPPNIILMVTDDQGFGQFDFLPESYNKTVLAERYVSERYAVDLDAAIHASRSAMPTLKKLAVDGVRFSNAHVTHPVCAASRTGIMTSRYPHQFGIYNNDDVKPGVPLEETFLPEVFQNNGYRTGAIGKWHLAKVRKEAVKGSTSRDYHDNSIIWAEEGYRPTDRGFDYFFGFHASGVSSYNSPTWMRNGELAESKGYMTDQMTDEALAFIRSVKKDQPFFLYYAHAAPHIPLTAMAPEKYLGRFNTGNQEVDNYYASIAAIDDSILLLMNELEASGRADNTIFLFMPDNGGVADSPMPQNGLLTGNKGSLMDGGVHIPLVAWGKSLPKGMIYDGLVSTMDLMPTLLAASGLNQPTSLDLDGVNLLPHLSGKNPSDPHDMLFWAGPRAFHWGEPNDDFWSDYFEYVSGRSESDIEPSSPHLEKYSTASWSVRKGKWSLHWWQNDNQVRLYDRTVDPAETNDIASKHPALVNEMMMGIKRWIKDKPEPAVWGQQYFRELKNSLLQP</sequence>
<dbReference type="InterPro" id="IPR006311">
    <property type="entry name" value="TAT_signal"/>
</dbReference>
<evidence type="ECO:0000256" key="3">
    <source>
        <dbReference type="ARBA" id="ARBA00022801"/>
    </source>
</evidence>